<keyword evidence="4 7" id="KW-1133">Transmembrane helix</keyword>
<evidence type="ECO:0000256" key="2">
    <source>
        <dbReference type="ARBA" id="ARBA00022475"/>
    </source>
</evidence>
<dbReference type="AlphaFoldDB" id="A0A1M6ISB0"/>
<evidence type="ECO:0000256" key="7">
    <source>
        <dbReference type="SAM" id="Phobius"/>
    </source>
</evidence>
<evidence type="ECO:0000259" key="9">
    <source>
        <dbReference type="Pfam" id="PF12704"/>
    </source>
</evidence>
<dbReference type="InterPro" id="IPR025857">
    <property type="entry name" value="MacB_PCD"/>
</dbReference>
<feature type="domain" description="MacB-like periplasmic core" evidence="9">
    <location>
        <begin position="21"/>
        <end position="242"/>
    </location>
</feature>
<name>A0A1M6ISB0_9FLAO</name>
<dbReference type="Pfam" id="PF02687">
    <property type="entry name" value="FtsX"/>
    <property type="match status" value="1"/>
</dbReference>
<dbReference type="PANTHER" id="PTHR30572">
    <property type="entry name" value="MEMBRANE COMPONENT OF TRANSPORTER-RELATED"/>
    <property type="match status" value="1"/>
</dbReference>
<feature type="transmembrane region" description="Helical" evidence="7">
    <location>
        <begin position="21"/>
        <end position="41"/>
    </location>
</feature>
<feature type="transmembrane region" description="Helical" evidence="7">
    <location>
        <begin position="279"/>
        <end position="307"/>
    </location>
</feature>
<dbReference type="InterPro" id="IPR003838">
    <property type="entry name" value="ABC3_permease_C"/>
</dbReference>
<organism evidence="10 11">
    <name type="scientific">Pseudozobellia thermophila</name>
    <dbReference type="NCBI Taxonomy" id="192903"/>
    <lineage>
        <taxon>Bacteria</taxon>
        <taxon>Pseudomonadati</taxon>
        <taxon>Bacteroidota</taxon>
        <taxon>Flavobacteriia</taxon>
        <taxon>Flavobacteriales</taxon>
        <taxon>Flavobacteriaceae</taxon>
        <taxon>Pseudozobellia</taxon>
    </lineage>
</organism>
<accession>A0A1M6ISB0</accession>
<dbReference type="RefSeq" id="WP_072994139.1">
    <property type="nucleotide sequence ID" value="NZ_FQYU01000004.1"/>
</dbReference>
<evidence type="ECO:0000259" key="8">
    <source>
        <dbReference type="Pfam" id="PF02687"/>
    </source>
</evidence>
<proteinExistence type="inferred from homology"/>
<dbReference type="OrthoDB" id="9770036at2"/>
<evidence type="ECO:0000256" key="3">
    <source>
        <dbReference type="ARBA" id="ARBA00022692"/>
    </source>
</evidence>
<comment type="similarity">
    <text evidence="6">Belongs to the ABC-4 integral membrane protein family.</text>
</comment>
<evidence type="ECO:0000256" key="5">
    <source>
        <dbReference type="ARBA" id="ARBA00023136"/>
    </source>
</evidence>
<dbReference type="STRING" id="192903.SAMN04488513_104101"/>
<dbReference type="Pfam" id="PF12704">
    <property type="entry name" value="MacB_PCD"/>
    <property type="match status" value="1"/>
</dbReference>
<dbReference type="EMBL" id="FQYU01000004">
    <property type="protein sequence ID" value="SHJ37334.1"/>
    <property type="molecule type" value="Genomic_DNA"/>
</dbReference>
<sequence length="406" mass="43678">MRLLNLLKIAFKAIVLNKVRTLLTMLGIIIGVAAVIAMLAIGEGSKESIRSTISSMGSNMITIRPGTDDRGPARGSGGDVQTLTLDNYEVIKEKASLLDYVTPVVNGGGQVINGANNWPSTIYGVNPDYLNIKVVGLKSGSMFTDAEVRSASKVVVLGQTVVDNIFPDGQDPVGQMIRFNNIPFKVIGVLEEKGENTFGQDQDDIVIAPFTTVQKRILAIDYLNQIVASAVSEDAAPDAVIEVTDILRSEHKLLDNEEDDFTVRSMEELISTFSSTSEMLTILLVAVASISLLIGGIGIMNIMYVSVKERTKEVGLRMAVGGKTADIMMQFLIEAIMISVTGGVIGVALGLGATFFIEKFLHWPTSVALYSIIISFAVCAVTGIFFGWYPAKKAAALDPITALRYE</sequence>
<dbReference type="InterPro" id="IPR050250">
    <property type="entry name" value="Macrolide_Exporter_MacB"/>
</dbReference>
<evidence type="ECO:0000256" key="6">
    <source>
        <dbReference type="ARBA" id="ARBA00038076"/>
    </source>
</evidence>
<keyword evidence="2" id="KW-1003">Cell membrane</keyword>
<keyword evidence="5 7" id="KW-0472">Membrane</keyword>
<dbReference type="GO" id="GO:0022857">
    <property type="term" value="F:transmembrane transporter activity"/>
    <property type="evidence" value="ECO:0007669"/>
    <property type="project" value="TreeGrafter"/>
</dbReference>
<feature type="transmembrane region" description="Helical" evidence="7">
    <location>
        <begin position="328"/>
        <end position="357"/>
    </location>
</feature>
<keyword evidence="11" id="KW-1185">Reference proteome</keyword>
<evidence type="ECO:0000313" key="10">
    <source>
        <dbReference type="EMBL" id="SHJ37334.1"/>
    </source>
</evidence>
<feature type="domain" description="ABC3 transporter permease C-terminal" evidence="8">
    <location>
        <begin position="286"/>
        <end position="398"/>
    </location>
</feature>
<reference evidence="11" key="1">
    <citation type="submission" date="2016-11" db="EMBL/GenBank/DDBJ databases">
        <authorList>
            <person name="Varghese N."/>
            <person name="Submissions S."/>
        </authorList>
    </citation>
    <scope>NUCLEOTIDE SEQUENCE [LARGE SCALE GENOMIC DNA]</scope>
    <source>
        <strain evidence="11">DSM 19858</strain>
    </source>
</reference>
<feature type="transmembrane region" description="Helical" evidence="7">
    <location>
        <begin position="369"/>
        <end position="389"/>
    </location>
</feature>
<comment type="subcellular location">
    <subcellularLocation>
        <location evidence="1">Cell membrane</location>
        <topology evidence="1">Multi-pass membrane protein</topology>
    </subcellularLocation>
</comment>
<gene>
    <name evidence="10" type="ORF">SAMN04488513_104101</name>
</gene>
<dbReference type="GO" id="GO:0005886">
    <property type="term" value="C:plasma membrane"/>
    <property type="evidence" value="ECO:0007669"/>
    <property type="project" value="UniProtKB-SubCell"/>
</dbReference>
<evidence type="ECO:0000256" key="4">
    <source>
        <dbReference type="ARBA" id="ARBA00022989"/>
    </source>
</evidence>
<keyword evidence="3 7" id="KW-0812">Transmembrane</keyword>
<dbReference type="PANTHER" id="PTHR30572:SF4">
    <property type="entry name" value="ABC TRANSPORTER PERMEASE YTRF"/>
    <property type="match status" value="1"/>
</dbReference>
<protein>
    <submittedName>
        <fullName evidence="10">Putative ABC transport system permease protein</fullName>
    </submittedName>
</protein>
<evidence type="ECO:0000256" key="1">
    <source>
        <dbReference type="ARBA" id="ARBA00004651"/>
    </source>
</evidence>
<evidence type="ECO:0000313" key="11">
    <source>
        <dbReference type="Proteomes" id="UP000184543"/>
    </source>
</evidence>
<dbReference type="Proteomes" id="UP000184543">
    <property type="component" value="Unassembled WGS sequence"/>
</dbReference>